<accession>A0A7X2LQK8</accession>
<keyword evidence="3" id="KW-1185">Reference proteome</keyword>
<sequence>MTALVSVVNILGSSRIAANLPNAPSWAVSGVLLLGVLGLLNVAAIVAIWTWRRWGVYLLLANTLAIFAINLAILGGTAPFQGLIGAALILFCVYRKWADFE</sequence>
<proteinExistence type="predicted"/>
<protein>
    <recommendedName>
        <fullName evidence="4">Nicotinamide riboside transporter PnuC</fullName>
    </recommendedName>
</protein>
<reference evidence="2 3" key="1">
    <citation type="submission" date="2019-11" db="EMBL/GenBank/DDBJ databases">
        <title>Novel species isolated from a subtropical stream in China.</title>
        <authorList>
            <person name="Lu H."/>
        </authorList>
    </citation>
    <scope>NUCLEOTIDE SEQUENCE [LARGE SCALE GENOMIC DNA]</scope>
    <source>
        <strain evidence="2 3">FT92W</strain>
    </source>
</reference>
<feature type="transmembrane region" description="Helical" evidence="1">
    <location>
        <begin position="80"/>
        <end position="97"/>
    </location>
</feature>
<evidence type="ECO:0000313" key="2">
    <source>
        <dbReference type="EMBL" id="MRV70216.1"/>
    </source>
</evidence>
<feature type="transmembrane region" description="Helical" evidence="1">
    <location>
        <begin position="27"/>
        <end position="49"/>
    </location>
</feature>
<dbReference type="AlphaFoldDB" id="A0A7X2LQK8"/>
<comment type="caution">
    <text evidence="2">The sequence shown here is derived from an EMBL/GenBank/DDBJ whole genome shotgun (WGS) entry which is preliminary data.</text>
</comment>
<keyword evidence="1" id="KW-1133">Transmembrane helix</keyword>
<organism evidence="2 3">
    <name type="scientific">Pseudoduganella rivuli</name>
    <dbReference type="NCBI Taxonomy" id="2666085"/>
    <lineage>
        <taxon>Bacteria</taxon>
        <taxon>Pseudomonadati</taxon>
        <taxon>Pseudomonadota</taxon>
        <taxon>Betaproteobacteria</taxon>
        <taxon>Burkholderiales</taxon>
        <taxon>Oxalobacteraceae</taxon>
        <taxon>Telluria group</taxon>
        <taxon>Pseudoduganella</taxon>
    </lineage>
</organism>
<gene>
    <name evidence="2" type="ORF">GJ700_00580</name>
</gene>
<keyword evidence="1" id="KW-0812">Transmembrane</keyword>
<keyword evidence="1" id="KW-0472">Membrane</keyword>
<name>A0A7X2LQK8_9BURK</name>
<dbReference type="Proteomes" id="UP000446768">
    <property type="component" value="Unassembled WGS sequence"/>
</dbReference>
<evidence type="ECO:0000256" key="1">
    <source>
        <dbReference type="SAM" id="Phobius"/>
    </source>
</evidence>
<feature type="transmembrane region" description="Helical" evidence="1">
    <location>
        <begin position="56"/>
        <end position="74"/>
    </location>
</feature>
<dbReference type="EMBL" id="WKJJ01000001">
    <property type="protein sequence ID" value="MRV70216.1"/>
    <property type="molecule type" value="Genomic_DNA"/>
</dbReference>
<evidence type="ECO:0000313" key="3">
    <source>
        <dbReference type="Proteomes" id="UP000446768"/>
    </source>
</evidence>
<dbReference type="RefSeq" id="WP_154370715.1">
    <property type="nucleotide sequence ID" value="NZ_WKJJ01000001.1"/>
</dbReference>
<evidence type="ECO:0008006" key="4">
    <source>
        <dbReference type="Google" id="ProtNLM"/>
    </source>
</evidence>